<feature type="transmembrane region" description="Helical" evidence="7">
    <location>
        <begin position="197"/>
        <end position="217"/>
    </location>
</feature>
<evidence type="ECO:0000313" key="8">
    <source>
        <dbReference type="EMBL" id="CCG98052.1"/>
    </source>
</evidence>
<feature type="transmembrane region" description="Helical" evidence="7">
    <location>
        <begin position="229"/>
        <end position="247"/>
    </location>
</feature>
<evidence type="ECO:0000256" key="4">
    <source>
        <dbReference type="ARBA" id="ARBA00022989"/>
    </source>
</evidence>
<keyword evidence="5 7" id="KW-0472">Membrane</keyword>
<dbReference type="GO" id="GO:0016020">
    <property type="term" value="C:membrane"/>
    <property type="evidence" value="ECO:0007669"/>
    <property type="project" value="UniProtKB-SubCell"/>
</dbReference>
<dbReference type="AlphaFoldDB" id="I0K1P9"/>
<proteinExistence type="inferred from homology"/>
<dbReference type="Proteomes" id="UP000011058">
    <property type="component" value="Chromosome"/>
</dbReference>
<feature type="transmembrane region" description="Helical" evidence="7">
    <location>
        <begin position="171"/>
        <end position="190"/>
    </location>
</feature>
<feature type="transmembrane region" description="Helical" evidence="7">
    <location>
        <begin position="107"/>
        <end position="129"/>
    </location>
</feature>
<dbReference type="PATRIC" id="fig|1166018.3.peg.39"/>
<dbReference type="eggNOG" id="COG3714">
    <property type="taxonomic scope" value="Bacteria"/>
</dbReference>
<keyword evidence="4 7" id="KW-1133">Transmembrane helix</keyword>
<gene>
    <name evidence="8" type="ORF">FAES_0038</name>
</gene>
<dbReference type="KEGG" id="fae:FAES_0038"/>
<dbReference type="Pfam" id="PF07947">
    <property type="entry name" value="YhhN"/>
    <property type="match status" value="1"/>
</dbReference>
<dbReference type="PANTHER" id="PTHR31885">
    <property type="entry name" value="GH04784P"/>
    <property type="match status" value="1"/>
</dbReference>
<evidence type="ECO:0000256" key="2">
    <source>
        <dbReference type="ARBA" id="ARBA00007375"/>
    </source>
</evidence>
<dbReference type="HOGENOM" id="CLU_079086_0_1_10"/>
<sequence>MTGDLRVASDAPQRPSFPVMHQPHPSQTDRRTYRFTALFISITVLEMLGDELAVRWLHYGFKPLIMGSLMVYSQLGTSRRPSAWMGVGMVFALLGDVLLMIREVDLFAVGLGAFLLMQLSYSAAFWQSIRRQTTRLIHLRWQQALLFAGYLVAFLGMLYPAFLGTPALKPLWWPVVVYAICLCTMGFLASQRGPKAGASWVTIGALLFILSDSAIAIDKFLMPIPGATVLIMSAYAAAQYLIVLGMLR</sequence>
<name>I0K1P9_9BACT</name>
<evidence type="ECO:0000256" key="5">
    <source>
        <dbReference type="ARBA" id="ARBA00023136"/>
    </source>
</evidence>
<organism evidence="8 9">
    <name type="scientific">Fibrella aestuarina BUZ 2</name>
    <dbReference type="NCBI Taxonomy" id="1166018"/>
    <lineage>
        <taxon>Bacteria</taxon>
        <taxon>Pseudomonadati</taxon>
        <taxon>Bacteroidota</taxon>
        <taxon>Cytophagia</taxon>
        <taxon>Cytophagales</taxon>
        <taxon>Spirosomataceae</taxon>
        <taxon>Fibrella</taxon>
    </lineage>
</organism>
<feature type="region of interest" description="Disordered" evidence="6">
    <location>
        <begin position="1"/>
        <end position="27"/>
    </location>
</feature>
<evidence type="ECO:0000256" key="6">
    <source>
        <dbReference type="SAM" id="MobiDB-lite"/>
    </source>
</evidence>
<dbReference type="EMBL" id="HE796683">
    <property type="protein sequence ID" value="CCG98052.1"/>
    <property type="molecule type" value="Genomic_DNA"/>
</dbReference>
<feature type="transmembrane region" description="Helical" evidence="7">
    <location>
        <begin position="82"/>
        <end position="101"/>
    </location>
</feature>
<keyword evidence="9" id="KW-1185">Reference proteome</keyword>
<dbReference type="PANTHER" id="PTHR31885:SF6">
    <property type="entry name" value="GH04784P"/>
    <property type="match status" value="1"/>
</dbReference>
<evidence type="ECO:0000256" key="7">
    <source>
        <dbReference type="SAM" id="Phobius"/>
    </source>
</evidence>
<reference evidence="8 9" key="1">
    <citation type="journal article" date="2012" name="J. Bacteriol.">
        <title>Genome Sequence of Fibrella aestuarina BUZ 2T, a Filamentous Marine Bacterium.</title>
        <authorList>
            <person name="Filippini M."/>
            <person name="Qi W."/>
            <person name="Blom J."/>
            <person name="Goesmann A."/>
            <person name="Smits T.H."/>
            <person name="Bagheri H.C."/>
        </authorList>
    </citation>
    <scope>NUCLEOTIDE SEQUENCE [LARGE SCALE GENOMIC DNA]</scope>
    <source>
        <strain evidence="9">BUZ 2T</strain>
    </source>
</reference>
<dbReference type="STRING" id="1166018.FAES_0038"/>
<accession>I0K1P9</accession>
<dbReference type="GO" id="GO:0016787">
    <property type="term" value="F:hydrolase activity"/>
    <property type="evidence" value="ECO:0007669"/>
    <property type="project" value="TreeGrafter"/>
</dbReference>
<feature type="transmembrane region" description="Helical" evidence="7">
    <location>
        <begin position="141"/>
        <end position="159"/>
    </location>
</feature>
<dbReference type="InterPro" id="IPR012506">
    <property type="entry name" value="TMEM86B-like"/>
</dbReference>
<comment type="similarity">
    <text evidence="2">Belongs to the TMEM86 family.</text>
</comment>
<comment type="subcellular location">
    <subcellularLocation>
        <location evidence="1">Membrane</location>
        <topology evidence="1">Multi-pass membrane protein</topology>
    </subcellularLocation>
</comment>
<evidence type="ECO:0000313" key="9">
    <source>
        <dbReference type="Proteomes" id="UP000011058"/>
    </source>
</evidence>
<evidence type="ECO:0000256" key="3">
    <source>
        <dbReference type="ARBA" id="ARBA00022692"/>
    </source>
</evidence>
<evidence type="ECO:0000256" key="1">
    <source>
        <dbReference type="ARBA" id="ARBA00004141"/>
    </source>
</evidence>
<keyword evidence="3 7" id="KW-0812">Transmembrane</keyword>
<protein>
    <submittedName>
        <fullName evidence="8">YhhN family protein</fullName>
    </submittedName>
</protein>